<organism evidence="2 3">
    <name type="scientific">Trichonephila clavata</name>
    <name type="common">Joro spider</name>
    <name type="synonym">Nephila clavata</name>
    <dbReference type="NCBI Taxonomy" id="2740835"/>
    <lineage>
        <taxon>Eukaryota</taxon>
        <taxon>Metazoa</taxon>
        <taxon>Ecdysozoa</taxon>
        <taxon>Arthropoda</taxon>
        <taxon>Chelicerata</taxon>
        <taxon>Arachnida</taxon>
        <taxon>Araneae</taxon>
        <taxon>Araneomorphae</taxon>
        <taxon>Entelegynae</taxon>
        <taxon>Araneoidea</taxon>
        <taxon>Nephilidae</taxon>
        <taxon>Trichonephila</taxon>
    </lineage>
</organism>
<gene>
    <name evidence="2" type="ORF">TNCT_172741</name>
</gene>
<evidence type="ECO:0000313" key="3">
    <source>
        <dbReference type="Proteomes" id="UP000887116"/>
    </source>
</evidence>
<sequence>MECEKQESYQSSSENATPPQNHPKAPQTSPLNLSTKSSFEFHILNKRLTDIANDLSKRDEETGEIIRSEYDAVFYLLDSVESKKKTPIKSKNPMSDEDSVTNNKNWHRNSTESLPNIGRLSFKCNHKINSGLFRSDILPEIFAGRQEFEIDKHDSNFISKLNPPIKKPLNNEKCNIATLASNFSDISMDDRFTASDSYGKTTDFLNDSGLLTEDISKLSERIGNRKSQNKKRVLSFDEGDFPSTSCLKKVTKNDFTGLLNVKKSNLNLYSL</sequence>
<protein>
    <submittedName>
        <fullName evidence="2">Uncharacterized protein</fullName>
    </submittedName>
</protein>
<accession>A0A8X6LGZ8</accession>
<feature type="region of interest" description="Disordered" evidence="1">
    <location>
        <begin position="1"/>
        <end position="33"/>
    </location>
</feature>
<dbReference type="EMBL" id="BMAO01016365">
    <property type="protein sequence ID" value="GFR08022.1"/>
    <property type="molecule type" value="Genomic_DNA"/>
</dbReference>
<keyword evidence="3" id="KW-1185">Reference proteome</keyword>
<reference evidence="2" key="1">
    <citation type="submission" date="2020-07" db="EMBL/GenBank/DDBJ databases">
        <title>Multicomponent nature underlies the extraordinary mechanical properties of spider dragline silk.</title>
        <authorList>
            <person name="Kono N."/>
            <person name="Nakamura H."/>
            <person name="Mori M."/>
            <person name="Yoshida Y."/>
            <person name="Ohtoshi R."/>
            <person name="Malay A.D."/>
            <person name="Moran D.A.P."/>
            <person name="Tomita M."/>
            <person name="Numata K."/>
            <person name="Arakawa K."/>
        </authorList>
    </citation>
    <scope>NUCLEOTIDE SEQUENCE</scope>
</reference>
<dbReference type="AlphaFoldDB" id="A0A8X6LGZ8"/>
<name>A0A8X6LGZ8_TRICU</name>
<proteinExistence type="predicted"/>
<dbReference type="Proteomes" id="UP000887116">
    <property type="component" value="Unassembled WGS sequence"/>
</dbReference>
<evidence type="ECO:0000313" key="2">
    <source>
        <dbReference type="EMBL" id="GFR08022.1"/>
    </source>
</evidence>
<comment type="caution">
    <text evidence="2">The sequence shown here is derived from an EMBL/GenBank/DDBJ whole genome shotgun (WGS) entry which is preliminary data.</text>
</comment>
<feature type="compositionally biased region" description="Polar residues" evidence="1">
    <location>
        <begin position="8"/>
        <end position="19"/>
    </location>
</feature>
<evidence type="ECO:0000256" key="1">
    <source>
        <dbReference type="SAM" id="MobiDB-lite"/>
    </source>
</evidence>
<feature type="region of interest" description="Disordered" evidence="1">
    <location>
        <begin position="85"/>
        <end position="110"/>
    </location>
</feature>